<dbReference type="AlphaFoldDB" id="A0A1D8NF23"/>
<dbReference type="RefSeq" id="XP_068138844.1">
    <property type="nucleotide sequence ID" value="XM_068282743.1"/>
</dbReference>
<organism evidence="1 2">
    <name type="scientific">Yarrowia lipolytica</name>
    <name type="common">Candida lipolytica</name>
    <dbReference type="NCBI Taxonomy" id="4952"/>
    <lineage>
        <taxon>Eukaryota</taxon>
        <taxon>Fungi</taxon>
        <taxon>Dikarya</taxon>
        <taxon>Ascomycota</taxon>
        <taxon>Saccharomycotina</taxon>
        <taxon>Dipodascomycetes</taxon>
        <taxon>Dipodascales</taxon>
        <taxon>Dipodascales incertae sedis</taxon>
        <taxon>Yarrowia</taxon>
    </lineage>
</organism>
<sequence length="115" mass="12586">MVSNVAERNKWLYRSPQSPSASAVCVFLVRHGPPESPLPIYSPAQSSTLSDDAGYRNLCRGNADTPARVVAIATVHSSTCAMWPCRTLYPRSCSPTCPNPRAIVSGLRVSMRWHN</sequence>
<name>A0A1D8NF23_YARLL</name>
<dbReference type="Proteomes" id="UP000182444">
    <property type="component" value="Chromosome 1D"/>
</dbReference>
<reference evidence="1 2" key="1">
    <citation type="journal article" date="2016" name="PLoS ONE">
        <title>Sequence Assembly of Yarrowia lipolytica Strain W29/CLIB89 Shows Transposable Element Diversity.</title>
        <authorList>
            <person name="Magnan C."/>
            <person name="Yu J."/>
            <person name="Chang I."/>
            <person name="Jahn E."/>
            <person name="Kanomata Y."/>
            <person name="Wu J."/>
            <person name="Zeller M."/>
            <person name="Oakes M."/>
            <person name="Baldi P."/>
            <person name="Sandmeyer S."/>
        </authorList>
    </citation>
    <scope>NUCLEOTIDE SEQUENCE [LARGE SCALE GENOMIC DNA]</scope>
    <source>
        <strain evidence="2">CLIB89(W29)</strain>
    </source>
</reference>
<gene>
    <name evidence="1" type="ORF">YALI1_D21938g</name>
</gene>
<dbReference type="EMBL" id="CP017556">
    <property type="protein sequence ID" value="AOW04213.1"/>
    <property type="molecule type" value="Genomic_DNA"/>
</dbReference>
<accession>A0A1D8NF23</accession>
<proteinExistence type="predicted"/>
<evidence type="ECO:0000313" key="1">
    <source>
        <dbReference type="EMBL" id="AOW04213.1"/>
    </source>
</evidence>
<dbReference type="VEuPathDB" id="FungiDB:YALI1_D21938g"/>
<evidence type="ECO:0000313" key="2">
    <source>
        <dbReference type="Proteomes" id="UP000182444"/>
    </source>
</evidence>
<protein>
    <submittedName>
        <fullName evidence="1">Uncharacterized protein</fullName>
    </submittedName>
</protein>
<dbReference type="GeneID" id="94583358"/>